<organism evidence="2 3">
    <name type="scientific">Elysia chlorotica</name>
    <name type="common">Eastern emerald elysia</name>
    <name type="synonym">Sea slug</name>
    <dbReference type="NCBI Taxonomy" id="188477"/>
    <lineage>
        <taxon>Eukaryota</taxon>
        <taxon>Metazoa</taxon>
        <taxon>Spiralia</taxon>
        <taxon>Lophotrochozoa</taxon>
        <taxon>Mollusca</taxon>
        <taxon>Gastropoda</taxon>
        <taxon>Heterobranchia</taxon>
        <taxon>Euthyneura</taxon>
        <taxon>Panpulmonata</taxon>
        <taxon>Sacoglossa</taxon>
        <taxon>Placobranchoidea</taxon>
        <taxon>Plakobranchidae</taxon>
        <taxon>Elysia</taxon>
    </lineage>
</organism>
<feature type="compositionally biased region" description="Basic and acidic residues" evidence="1">
    <location>
        <begin position="385"/>
        <end position="396"/>
    </location>
</feature>
<comment type="caution">
    <text evidence="2">The sequence shown here is derived from an EMBL/GenBank/DDBJ whole genome shotgun (WGS) entry which is preliminary data.</text>
</comment>
<feature type="region of interest" description="Disordered" evidence="1">
    <location>
        <begin position="532"/>
        <end position="564"/>
    </location>
</feature>
<feature type="compositionally biased region" description="Basic and acidic residues" evidence="1">
    <location>
        <begin position="542"/>
        <end position="552"/>
    </location>
</feature>
<evidence type="ECO:0000256" key="1">
    <source>
        <dbReference type="SAM" id="MobiDB-lite"/>
    </source>
</evidence>
<evidence type="ECO:0000313" key="2">
    <source>
        <dbReference type="EMBL" id="RUS79736.1"/>
    </source>
</evidence>
<dbReference type="EMBL" id="RQTK01000431">
    <property type="protein sequence ID" value="RUS79736.1"/>
    <property type="molecule type" value="Genomic_DNA"/>
</dbReference>
<feature type="non-terminal residue" evidence="2">
    <location>
        <position position="679"/>
    </location>
</feature>
<feature type="region of interest" description="Disordered" evidence="1">
    <location>
        <begin position="281"/>
        <end position="312"/>
    </location>
</feature>
<sequence length="679" mass="76970">MFFTAEKKKDGVDRSCENDIELESYQYQDSKSFLKCLLLKPVHETGVVGEGHDESCSADGTQINTAMPVDKIQSKMVNEQNQSEVISKVQAEQNLNINESKQHTLDLKVETEKNHGEALLPVKDSLSHQIAKVAKRRPFVFCNKNYLTKDKYIFRDGNTKPELHFHDSEEPFPTTPRTSDNGNRRFDRLIKRLKDGEQKLNKDLKDSQILKCSILSKEEPKNSTKRAKENLRVREKKKYESLINYERDQWQAHKKAFQELLPEKIDQVAANVEKQLEMIKPQKRRGRPPKKSDELKAVKGRKKKGEESSTLKKNVTVLKKQFSTSKSVKEVIDNSSKRENFRIEIVNKNGSEQVIELNGEEMNLQSSKLSKASEGKNCCKKTKGKDKSVKDMDAPEKTNSSLKVRRSTNKNGALPQTGENLTSNEAVSSVGLGRKPQKNVKHQACPATFTLPSVSSLEKDYELVSLSPNSSPKHGNFKTDQFFIPQYTFNKQGKTGMIMVGPFRLTTEPSPHLELVPPGGPQNRKSMILQRKVHSPSNTPPRDFRIRQDKRQGGAPCRPRPEVNPHDIQVTLLDHSYMTPPEQWDKVKRYSKTVAKQSANAEFIDARVENIEQAKDNVLVTIKGDNMLKMVDQLSDPAQAPTKTSKDGIPLVYTLDQIMTPALQKAADRKKREKLGTLT</sequence>
<protein>
    <submittedName>
        <fullName evidence="2">Uncharacterized protein</fullName>
    </submittedName>
</protein>
<reference evidence="2 3" key="1">
    <citation type="submission" date="2019-01" db="EMBL/GenBank/DDBJ databases">
        <title>A draft genome assembly of the solar-powered sea slug Elysia chlorotica.</title>
        <authorList>
            <person name="Cai H."/>
            <person name="Li Q."/>
            <person name="Fang X."/>
            <person name="Li J."/>
            <person name="Curtis N.E."/>
            <person name="Altenburger A."/>
            <person name="Shibata T."/>
            <person name="Feng M."/>
            <person name="Maeda T."/>
            <person name="Schwartz J.A."/>
            <person name="Shigenobu S."/>
            <person name="Lundholm N."/>
            <person name="Nishiyama T."/>
            <person name="Yang H."/>
            <person name="Hasebe M."/>
            <person name="Li S."/>
            <person name="Pierce S.K."/>
            <person name="Wang J."/>
        </authorList>
    </citation>
    <scope>NUCLEOTIDE SEQUENCE [LARGE SCALE GENOMIC DNA]</scope>
    <source>
        <strain evidence="2">EC2010</strain>
        <tissue evidence="2">Whole organism of an adult</tissue>
    </source>
</reference>
<dbReference type="STRING" id="188477.A0A433TDV7"/>
<dbReference type="AlphaFoldDB" id="A0A433TDV7"/>
<accession>A0A433TDV7</accession>
<feature type="region of interest" description="Disordered" evidence="1">
    <location>
        <begin position="164"/>
        <end position="184"/>
    </location>
</feature>
<evidence type="ECO:0000313" key="3">
    <source>
        <dbReference type="Proteomes" id="UP000271974"/>
    </source>
</evidence>
<proteinExistence type="predicted"/>
<gene>
    <name evidence="2" type="ORF">EGW08_012509</name>
</gene>
<keyword evidence="3" id="KW-1185">Reference proteome</keyword>
<feature type="region of interest" description="Disordered" evidence="1">
    <location>
        <begin position="375"/>
        <end position="420"/>
    </location>
</feature>
<dbReference type="OrthoDB" id="6071361at2759"/>
<dbReference type="Proteomes" id="UP000271974">
    <property type="component" value="Unassembled WGS sequence"/>
</dbReference>
<name>A0A433TDV7_ELYCH</name>